<dbReference type="AlphaFoldDB" id="A0A7S2USK8"/>
<keyword evidence="2" id="KW-0732">Signal</keyword>
<feature type="chain" id="PRO_5030604783" description="DUF1279 domain-containing protein" evidence="2">
    <location>
        <begin position="18"/>
        <end position="208"/>
    </location>
</feature>
<protein>
    <recommendedName>
        <fullName evidence="4">DUF1279 domain-containing protein</fullName>
    </recommendedName>
</protein>
<gene>
    <name evidence="3" type="ORF">FJAP1339_LOCUS548</name>
</gene>
<feature type="signal peptide" evidence="2">
    <location>
        <begin position="1"/>
        <end position="17"/>
    </location>
</feature>
<accession>A0A7S2USK8</accession>
<evidence type="ECO:0000256" key="1">
    <source>
        <dbReference type="SAM" id="Coils"/>
    </source>
</evidence>
<reference evidence="3" key="1">
    <citation type="submission" date="2021-01" db="EMBL/GenBank/DDBJ databases">
        <authorList>
            <person name="Corre E."/>
            <person name="Pelletier E."/>
            <person name="Niang G."/>
            <person name="Scheremetjew M."/>
            <person name="Finn R."/>
            <person name="Kale V."/>
            <person name="Holt S."/>
            <person name="Cochrane G."/>
            <person name="Meng A."/>
            <person name="Brown T."/>
            <person name="Cohen L."/>
        </authorList>
    </citation>
    <scope>NUCLEOTIDE SEQUENCE</scope>
    <source>
        <strain evidence="3">CCMP1661</strain>
    </source>
</reference>
<evidence type="ECO:0008006" key="4">
    <source>
        <dbReference type="Google" id="ProtNLM"/>
    </source>
</evidence>
<proteinExistence type="predicted"/>
<feature type="coiled-coil region" evidence="1">
    <location>
        <begin position="44"/>
        <end position="78"/>
    </location>
</feature>
<evidence type="ECO:0000313" key="3">
    <source>
        <dbReference type="EMBL" id="CAD9858030.1"/>
    </source>
</evidence>
<sequence>MIFRGLTLMCLLVSAAGFITSLRSSGSPICRSRQFLSKMPTEDIKVVKEELARIKEEATQLENQLQSDEENKEVAVKDKVELSGWDNFLVGMGFKEDPNEDEENKMTPIEKVKSAGLAGALSYGAFELLFWVVSTPLAILAYHQTTGEWPDLSSAEGKGKVLALTTGFLTFARLAVPFRIATALALTPAMDKYVVQKYFSKKNDSEEK</sequence>
<keyword evidence="1" id="KW-0175">Coiled coil</keyword>
<name>A0A7S2USK8_9STRA</name>
<dbReference type="EMBL" id="HBHR01001432">
    <property type="protein sequence ID" value="CAD9858030.1"/>
    <property type="molecule type" value="Transcribed_RNA"/>
</dbReference>
<organism evidence="3">
    <name type="scientific">Fibrocapsa japonica</name>
    <dbReference type="NCBI Taxonomy" id="94617"/>
    <lineage>
        <taxon>Eukaryota</taxon>
        <taxon>Sar</taxon>
        <taxon>Stramenopiles</taxon>
        <taxon>Ochrophyta</taxon>
        <taxon>Raphidophyceae</taxon>
        <taxon>Chattonellales</taxon>
        <taxon>Chattonellaceae</taxon>
        <taxon>Fibrocapsa</taxon>
    </lineage>
</organism>
<evidence type="ECO:0000256" key="2">
    <source>
        <dbReference type="SAM" id="SignalP"/>
    </source>
</evidence>